<gene>
    <name evidence="2" type="ORF">DPMN_131770</name>
</gene>
<reference evidence="2" key="1">
    <citation type="journal article" date="2019" name="bioRxiv">
        <title>The Genome of the Zebra Mussel, Dreissena polymorpha: A Resource for Invasive Species Research.</title>
        <authorList>
            <person name="McCartney M.A."/>
            <person name="Auch B."/>
            <person name="Kono T."/>
            <person name="Mallez S."/>
            <person name="Zhang Y."/>
            <person name="Obille A."/>
            <person name="Becker A."/>
            <person name="Abrahante J.E."/>
            <person name="Garbe J."/>
            <person name="Badalamenti J.P."/>
            <person name="Herman A."/>
            <person name="Mangelson H."/>
            <person name="Liachko I."/>
            <person name="Sullivan S."/>
            <person name="Sone E.D."/>
            <person name="Koren S."/>
            <person name="Silverstein K.A.T."/>
            <person name="Beckman K.B."/>
            <person name="Gohl D.M."/>
        </authorList>
    </citation>
    <scope>NUCLEOTIDE SEQUENCE</scope>
    <source>
        <strain evidence="2">Duluth1</strain>
        <tissue evidence="2">Whole animal</tissue>
    </source>
</reference>
<keyword evidence="1" id="KW-0732">Signal</keyword>
<name>A0A9D4JCI9_DREPO</name>
<organism evidence="2 3">
    <name type="scientific">Dreissena polymorpha</name>
    <name type="common">Zebra mussel</name>
    <name type="synonym">Mytilus polymorpha</name>
    <dbReference type="NCBI Taxonomy" id="45954"/>
    <lineage>
        <taxon>Eukaryota</taxon>
        <taxon>Metazoa</taxon>
        <taxon>Spiralia</taxon>
        <taxon>Lophotrochozoa</taxon>
        <taxon>Mollusca</taxon>
        <taxon>Bivalvia</taxon>
        <taxon>Autobranchia</taxon>
        <taxon>Heteroconchia</taxon>
        <taxon>Euheterodonta</taxon>
        <taxon>Imparidentia</taxon>
        <taxon>Neoheterodontei</taxon>
        <taxon>Myida</taxon>
        <taxon>Dreissenoidea</taxon>
        <taxon>Dreissenidae</taxon>
        <taxon>Dreissena</taxon>
    </lineage>
</organism>
<comment type="caution">
    <text evidence="2">The sequence shown here is derived from an EMBL/GenBank/DDBJ whole genome shotgun (WGS) entry which is preliminary data.</text>
</comment>
<reference evidence="2" key="2">
    <citation type="submission" date="2020-11" db="EMBL/GenBank/DDBJ databases">
        <authorList>
            <person name="McCartney M.A."/>
            <person name="Auch B."/>
            <person name="Kono T."/>
            <person name="Mallez S."/>
            <person name="Becker A."/>
            <person name="Gohl D.M."/>
            <person name="Silverstein K.A.T."/>
            <person name="Koren S."/>
            <person name="Bechman K.B."/>
            <person name="Herman A."/>
            <person name="Abrahante J.E."/>
            <person name="Garbe J."/>
        </authorList>
    </citation>
    <scope>NUCLEOTIDE SEQUENCE</scope>
    <source>
        <strain evidence="2">Duluth1</strain>
        <tissue evidence="2">Whole animal</tissue>
    </source>
</reference>
<sequence>MGPLLFSVLVLAMYHPAGIFVNQMRIAEYAISLLPSGSHIHIGFLAYEYDDLFDGSKEEYENSQCPVLTHFNFESYVVYINASFATFNYKHNFKGPPDLPQIGLILATESRVNGDMKGIKELKKKTYVVVETKSSSKGLADLATSPDHVFSPYGFDGNRLSNLLLNDAQQACDTDMYLPAPGSKQCQLCRNACDLFLPLNCTNPEIQRQCKYFTNELVYADNNESIEETRGID</sequence>
<dbReference type="AlphaFoldDB" id="A0A9D4JCI9"/>
<evidence type="ECO:0000256" key="1">
    <source>
        <dbReference type="SAM" id="SignalP"/>
    </source>
</evidence>
<feature type="signal peptide" evidence="1">
    <location>
        <begin position="1"/>
        <end position="19"/>
    </location>
</feature>
<accession>A0A9D4JCI9</accession>
<keyword evidence="3" id="KW-1185">Reference proteome</keyword>
<dbReference type="Proteomes" id="UP000828390">
    <property type="component" value="Unassembled WGS sequence"/>
</dbReference>
<evidence type="ECO:0000313" key="3">
    <source>
        <dbReference type="Proteomes" id="UP000828390"/>
    </source>
</evidence>
<dbReference type="EMBL" id="JAIWYP010000006">
    <property type="protein sequence ID" value="KAH3803508.1"/>
    <property type="molecule type" value="Genomic_DNA"/>
</dbReference>
<evidence type="ECO:0000313" key="2">
    <source>
        <dbReference type="EMBL" id="KAH3803508.1"/>
    </source>
</evidence>
<protein>
    <submittedName>
        <fullName evidence="2">Uncharacterized protein</fullName>
    </submittedName>
</protein>
<proteinExistence type="predicted"/>
<feature type="chain" id="PRO_5038647322" evidence="1">
    <location>
        <begin position="20"/>
        <end position="233"/>
    </location>
</feature>